<dbReference type="RefSeq" id="WP_068536732.1">
    <property type="nucleotide sequence ID" value="NZ_LVJH01000058.1"/>
</dbReference>
<evidence type="ECO:0000259" key="6">
    <source>
        <dbReference type="PROSITE" id="PS51352"/>
    </source>
</evidence>
<organism evidence="7 8">
    <name type="scientific">Paenibacillus glacialis</name>
    <dbReference type="NCBI Taxonomy" id="494026"/>
    <lineage>
        <taxon>Bacteria</taxon>
        <taxon>Bacillati</taxon>
        <taxon>Bacillota</taxon>
        <taxon>Bacilli</taxon>
        <taxon>Bacillales</taxon>
        <taxon>Paenibacillaceae</taxon>
        <taxon>Paenibacillus</taxon>
    </lineage>
</organism>
<evidence type="ECO:0000313" key="7">
    <source>
        <dbReference type="EMBL" id="OAB35948.1"/>
    </source>
</evidence>
<evidence type="ECO:0000256" key="5">
    <source>
        <dbReference type="ARBA" id="ARBA00023284"/>
    </source>
</evidence>
<feature type="domain" description="Thioredoxin" evidence="6">
    <location>
        <begin position="25"/>
        <end position="230"/>
    </location>
</feature>
<dbReference type="PANTHER" id="PTHR13887:SF14">
    <property type="entry name" value="DISULFIDE BOND FORMATION PROTEIN D"/>
    <property type="match status" value="1"/>
</dbReference>
<dbReference type="Pfam" id="PF13462">
    <property type="entry name" value="Thioredoxin_4"/>
    <property type="match status" value="1"/>
</dbReference>
<dbReference type="PROSITE" id="PS51352">
    <property type="entry name" value="THIOREDOXIN_2"/>
    <property type="match status" value="1"/>
</dbReference>
<keyword evidence="8" id="KW-1185">Reference proteome</keyword>
<keyword evidence="3" id="KW-0560">Oxidoreductase</keyword>
<name>A0A168F7Z1_9BACL</name>
<dbReference type="AlphaFoldDB" id="A0A168F7Z1"/>
<dbReference type="PANTHER" id="PTHR13887">
    <property type="entry name" value="GLUTATHIONE S-TRANSFERASE KAPPA"/>
    <property type="match status" value="1"/>
</dbReference>
<protein>
    <submittedName>
        <fullName evidence="7">Disulfide bond formation protein DsbB</fullName>
    </submittedName>
</protein>
<dbReference type="Gene3D" id="3.40.30.10">
    <property type="entry name" value="Glutaredoxin"/>
    <property type="match status" value="1"/>
</dbReference>
<accession>A0A168F7Z1</accession>
<evidence type="ECO:0000256" key="3">
    <source>
        <dbReference type="ARBA" id="ARBA00023002"/>
    </source>
</evidence>
<dbReference type="Proteomes" id="UP000076967">
    <property type="component" value="Unassembled WGS sequence"/>
</dbReference>
<dbReference type="OrthoDB" id="117402at2"/>
<dbReference type="SUPFAM" id="SSF52833">
    <property type="entry name" value="Thioredoxin-like"/>
    <property type="match status" value="1"/>
</dbReference>
<sequence length="233" mass="25854">MKKTGSKYMIIIFAAVFIALLVLIAVVNKSQSSTALEGLPNYTEIRGEMNLAGIDYSKQPHLGSGTTGIQVVELADFKCPACKNWDETYFEKLKSEFVDTNKIDLYFMNFAFIDRDSILAAAAGESIASQNYDAFWQYKSLLFKNQGDETQIWANEKFLLELVKDNITGIDYDQFKKDLVNHTHALAVKEDYKVAGSLGVNGTPKFMVNGKLLPSSSYEELVAAIEAEVASGK</sequence>
<evidence type="ECO:0000256" key="1">
    <source>
        <dbReference type="ARBA" id="ARBA00005791"/>
    </source>
</evidence>
<proteinExistence type="inferred from homology"/>
<comment type="caution">
    <text evidence="7">The sequence shown here is derived from an EMBL/GenBank/DDBJ whole genome shotgun (WGS) entry which is preliminary data.</text>
</comment>
<keyword evidence="5" id="KW-0676">Redox-active center</keyword>
<dbReference type="InterPro" id="IPR013766">
    <property type="entry name" value="Thioredoxin_domain"/>
</dbReference>
<dbReference type="EMBL" id="LVJH01000058">
    <property type="protein sequence ID" value="OAB35948.1"/>
    <property type="molecule type" value="Genomic_DNA"/>
</dbReference>
<dbReference type="InterPro" id="IPR036249">
    <property type="entry name" value="Thioredoxin-like_sf"/>
</dbReference>
<keyword evidence="2" id="KW-0732">Signal</keyword>
<dbReference type="STRING" id="494026.PGLA_21210"/>
<dbReference type="InterPro" id="IPR012336">
    <property type="entry name" value="Thioredoxin-like_fold"/>
</dbReference>
<dbReference type="GO" id="GO:0016491">
    <property type="term" value="F:oxidoreductase activity"/>
    <property type="evidence" value="ECO:0007669"/>
    <property type="project" value="UniProtKB-KW"/>
</dbReference>
<evidence type="ECO:0000256" key="4">
    <source>
        <dbReference type="ARBA" id="ARBA00023157"/>
    </source>
</evidence>
<keyword evidence="4" id="KW-1015">Disulfide bond</keyword>
<evidence type="ECO:0000313" key="8">
    <source>
        <dbReference type="Proteomes" id="UP000076967"/>
    </source>
</evidence>
<evidence type="ECO:0000256" key="2">
    <source>
        <dbReference type="ARBA" id="ARBA00022729"/>
    </source>
</evidence>
<gene>
    <name evidence="7" type="ORF">PGLA_21210</name>
</gene>
<comment type="similarity">
    <text evidence="1">Belongs to the thioredoxin family. DsbA subfamily.</text>
</comment>
<reference evidence="7 8" key="1">
    <citation type="submission" date="2016-03" db="EMBL/GenBank/DDBJ databases">
        <title>Draft genome sequence of Paenibacillus glacialis DSM 22343.</title>
        <authorList>
            <person name="Shin S.-K."/>
            <person name="Yi H."/>
        </authorList>
    </citation>
    <scope>NUCLEOTIDE SEQUENCE [LARGE SCALE GENOMIC DNA]</scope>
    <source>
        <strain evidence="7 8">DSM 22343</strain>
    </source>
</reference>